<reference evidence="4" key="1">
    <citation type="journal article" date="2020" name="Stud. Mycol.">
        <title>101 Dothideomycetes genomes: A test case for predicting lifestyles and emergence of pathogens.</title>
        <authorList>
            <person name="Haridas S."/>
            <person name="Albert R."/>
            <person name="Binder M."/>
            <person name="Bloem J."/>
            <person name="LaButti K."/>
            <person name="Salamov A."/>
            <person name="Andreopoulos B."/>
            <person name="Baker S."/>
            <person name="Barry K."/>
            <person name="Bills G."/>
            <person name="Bluhm B."/>
            <person name="Cannon C."/>
            <person name="Castanera R."/>
            <person name="Culley D."/>
            <person name="Daum C."/>
            <person name="Ezra D."/>
            <person name="Gonzalez J."/>
            <person name="Henrissat B."/>
            <person name="Kuo A."/>
            <person name="Liang C."/>
            <person name="Lipzen A."/>
            <person name="Lutzoni F."/>
            <person name="Magnuson J."/>
            <person name="Mondo S."/>
            <person name="Nolan M."/>
            <person name="Ohm R."/>
            <person name="Pangilinan J."/>
            <person name="Park H.-J."/>
            <person name="Ramirez L."/>
            <person name="Alfaro M."/>
            <person name="Sun H."/>
            <person name="Tritt A."/>
            <person name="Yoshinaga Y."/>
            <person name="Zwiers L.-H."/>
            <person name="Turgeon B."/>
            <person name="Goodwin S."/>
            <person name="Spatafora J."/>
            <person name="Crous P."/>
            <person name="Grigoriev I."/>
        </authorList>
    </citation>
    <scope>NUCLEOTIDE SEQUENCE [LARGE SCALE GENOMIC DNA]</scope>
    <source>
        <strain evidence="4">CBS 304.66</strain>
    </source>
</reference>
<evidence type="ECO:0000313" key="4">
    <source>
        <dbReference type="Proteomes" id="UP000800093"/>
    </source>
</evidence>
<evidence type="ECO:0000313" key="3">
    <source>
        <dbReference type="EMBL" id="KAF2266830.1"/>
    </source>
</evidence>
<dbReference type="EMBL" id="ML986595">
    <property type="protein sequence ID" value="KAF2266830.1"/>
    <property type="molecule type" value="Genomic_DNA"/>
</dbReference>
<dbReference type="Proteomes" id="UP000800093">
    <property type="component" value="Unassembled WGS sequence"/>
</dbReference>
<keyword evidence="1" id="KW-0175">Coiled coil</keyword>
<protein>
    <submittedName>
        <fullName evidence="3">Uncharacterized protein</fullName>
    </submittedName>
</protein>
<accession>A0A9P4KHY4</accession>
<gene>
    <name evidence="3" type="ORF">CC78DRAFT_594607</name>
</gene>
<evidence type="ECO:0000256" key="1">
    <source>
        <dbReference type="SAM" id="Coils"/>
    </source>
</evidence>
<evidence type="ECO:0000256" key="2">
    <source>
        <dbReference type="SAM" id="MobiDB-lite"/>
    </source>
</evidence>
<feature type="region of interest" description="Disordered" evidence="2">
    <location>
        <begin position="29"/>
        <end position="83"/>
    </location>
</feature>
<keyword evidence="4" id="KW-1185">Reference proteome</keyword>
<dbReference type="AlphaFoldDB" id="A0A9P4KHY4"/>
<name>A0A9P4KHY4_9PLEO</name>
<proteinExistence type="predicted"/>
<organism evidence="3 4">
    <name type="scientific">Lojkania enalia</name>
    <dbReference type="NCBI Taxonomy" id="147567"/>
    <lineage>
        <taxon>Eukaryota</taxon>
        <taxon>Fungi</taxon>
        <taxon>Dikarya</taxon>
        <taxon>Ascomycota</taxon>
        <taxon>Pezizomycotina</taxon>
        <taxon>Dothideomycetes</taxon>
        <taxon>Pleosporomycetidae</taxon>
        <taxon>Pleosporales</taxon>
        <taxon>Pleosporales incertae sedis</taxon>
        <taxon>Lojkania</taxon>
    </lineage>
</organism>
<comment type="caution">
    <text evidence="3">The sequence shown here is derived from an EMBL/GenBank/DDBJ whole genome shotgun (WGS) entry which is preliminary data.</text>
</comment>
<feature type="coiled-coil region" evidence="1">
    <location>
        <begin position="198"/>
        <end position="261"/>
    </location>
</feature>
<sequence length="297" mass="34403">MASTPGENSVGNTPNMVSPERHIRWNITPHPKHQYNSTRWRPSIYDRPRSPAPSRHARSATRDLRAPQTASQIGDSNITTDGQHKGCRGLVRHAISEIKKEFVEQDRDLDALFEISDDQILHNEIHSRILVLLTELSERHIIRTTNLGRISYEGFQVLRARIERIFDSISAITEISNHRHQETGNRLENFREHLDSLGDQFEARIRQIENSVEEHRKNTRLTIHGLTQLIKRAARMVKRNVQKTIEREKKMEKKMAKLEVLVATNTATQNARIWELEQRLASEVVDNAKPRAKSYEL</sequence>
<feature type="compositionally biased region" description="Polar residues" evidence="2">
    <location>
        <begin position="68"/>
        <end position="81"/>
    </location>
</feature>